<proteinExistence type="predicted"/>
<accession>A0A4S4LH29</accession>
<evidence type="ECO:0000259" key="2">
    <source>
        <dbReference type="PROSITE" id="PS50053"/>
    </source>
</evidence>
<feature type="domain" description="Ubiquitin-like" evidence="2">
    <location>
        <begin position="2"/>
        <end position="48"/>
    </location>
</feature>
<dbReference type="PANTHER" id="PTHR47795">
    <property type="entry name" value="UBIQUITIN AND WLM DOMAIN-CONTAINING METALLOPROTEASE SPCC1442.07C"/>
    <property type="match status" value="1"/>
</dbReference>
<dbReference type="OrthoDB" id="49605at2759"/>
<feature type="compositionally biased region" description="Basic and acidic residues" evidence="1">
    <location>
        <begin position="69"/>
        <end position="84"/>
    </location>
</feature>
<organism evidence="4 5">
    <name type="scientific">Phellinidium pouzarii</name>
    <dbReference type="NCBI Taxonomy" id="167371"/>
    <lineage>
        <taxon>Eukaryota</taxon>
        <taxon>Fungi</taxon>
        <taxon>Dikarya</taxon>
        <taxon>Basidiomycota</taxon>
        <taxon>Agaricomycotina</taxon>
        <taxon>Agaricomycetes</taxon>
        <taxon>Hymenochaetales</taxon>
        <taxon>Hymenochaetaceae</taxon>
        <taxon>Phellinidium</taxon>
    </lineage>
</organism>
<dbReference type="Proteomes" id="UP000308199">
    <property type="component" value="Unassembled WGS sequence"/>
</dbReference>
<dbReference type="EMBL" id="SGPK01000017">
    <property type="protein sequence ID" value="THH11276.1"/>
    <property type="molecule type" value="Genomic_DNA"/>
</dbReference>
<dbReference type="PANTHER" id="PTHR47795:SF1">
    <property type="entry name" value="DNA-DEPENDENT METALLOPROTEASE WSS1 HOMOLOG 2"/>
    <property type="match status" value="1"/>
</dbReference>
<dbReference type="Pfam" id="PF08325">
    <property type="entry name" value="WLM"/>
    <property type="match status" value="1"/>
</dbReference>
<sequence length="309" mass="34080">MMNISISHRGATLPLSVLPDSTLEALQLQLEELTSVPPSLQKLLYKGKKKKSIQLLGTTEAELGGVRSAENERRRKEKVLRERATANLPKPRSTGRMSSSTHFGFSEIVPLPHLPAPESARERLSRLANDPAIKHVMSVHHYNVGTLTELAPHEQPQLLGLNVNHGEAIKLRLRTDAYDGFRLYADVRRVLCHELAHNVHGDHNDDFKALNSLLNKEVADFEHAQRTGAHTLGGNGPVYTPSASTRDLEIESEAQGHILGGSSPSVNDTREERRRRALDAAVNRLRREEAELEQSCGTAGPGHESESPS</sequence>
<keyword evidence="5" id="KW-1185">Reference proteome</keyword>
<name>A0A4S4LH29_9AGAM</name>
<dbReference type="Pfam" id="PF00240">
    <property type="entry name" value="ubiquitin"/>
    <property type="match status" value="1"/>
</dbReference>
<evidence type="ECO:0000259" key="3">
    <source>
        <dbReference type="PROSITE" id="PS51397"/>
    </source>
</evidence>
<evidence type="ECO:0000313" key="4">
    <source>
        <dbReference type="EMBL" id="THH11276.1"/>
    </source>
</evidence>
<comment type="caution">
    <text evidence="4">The sequence shown here is derived from an EMBL/GenBank/DDBJ whole genome shotgun (WGS) entry which is preliminary data.</text>
</comment>
<dbReference type="AlphaFoldDB" id="A0A4S4LH29"/>
<dbReference type="GO" id="GO:0070628">
    <property type="term" value="F:proteasome binding"/>
    <property type="evidence" value="ECO:0007669"/>
    <property type="project" value="TreeGrafter"/>
</dbReference>
<gene>
    <name evidence="4" type="ORF">EW145_g757</name>
</gene>
<reference evidence="4 5" key="1">
    <citation type="submission" date="2019-02" db="EMBL/GenBank/DDBJ databases">
        <title>Genome sequencing of the rare red list fungi Phellinidium pouzarii.</title>
        <authorList>
            <person name="Buettner E."/>
            <person name="Kellner H."/>
        </authorList>
    </citation>
    <scope>NUCLEOTIDE SEQUENCE [LARGE SCALE GENOMIC DNA]</scope>
    <source>
        <strain evidence="4 5">DSM 108285</strain>
    </source>
</reference>
<dbReference type="InterPro" id="IPR029071">
    <property type="entry name" value="Ubiquitin-like_domsf"/>
</dbReference>
<feature type="domain" description="WLM" evidence="3">
    <location>
        <begin position="96"/>
        <end position="286"/>
    </location>
</feature>
<dbReference type="SUPFAM" id="SSF54236">
    <property type="entry name" value="Ubiquitin-like"/>
    <property type="match status" value="1"/>
</dbReference>
<dbReference type="Gene3D" id="3.10.20.90">
    <property type="entry name" value="Phosphatidylinositol 3-kinase Catalytic Subunit, Chain A, domain 1"/>
    <property type="match status" value="1"/>
</dbReference>
<dbReference type="PROSITE" id="PS51397">
    <property type="entry name" value="WLM"/>
    <property type="match status" value="1"/>
</dbReference>
<protein>
    <recommendedName>
        <fullName evidence="6">WLM domain-containing protein</fullName>
    </recommendedName>
</protein>
<dbReference type="InterPro" id="IPR000626">
    <property type="entry name" value="Ubiquitin-like_dom"/>
</dbReference>
<dbReference type="InterPro" id="IPR013536">
    <property type="entry name" value="WLM_dom"/>
</dbReference>
<feature type="region of interest" description="Disordered" evidence="1">
    <location>
        <begin position="254"/>
        <end position="309"/>
    </location>
</feature>
<feature type="region of interest" description="Disordered" evidence="1">
    <location>
        <begin position="67"/>
        <end position="99"/>
    </location>
</feature>
<dbReference type="PROSITE" id="PS50053">
    <property type="entry name" value="UBIQUITIN_2"/>
    <property type="match status" value="1"/>
</dbReference>
<evidence type="ECO:0000313" key="5">
    <source>
        <dbReference type="Proteomes" id="UP000308199"/>
    </source>
</evidence>
<evidence type="ECO:0008006" key="6">
    <source>
        <dbReference type="Google" id="ProtNLM"/>
    </source>
</evidence>
<evidence type="ECO:0000256" key="1">
    <source>
        <dbReference type="SAM" id="MobiDB-lite"/>
    </source>
</evidence>
<feature type="compositionally biased region" description="Basic and acidic residues" evidence="1">
    <location>
        <begin position="268"/>
        <end position="278"/>
    </location>
</feature>